<proteinExistence type="predicted"/>
<dbReference type="Proteomes" id="UP000017404">
    <property type="component" value="Unassembled WGS sequence"/>
</dbReference>
<dbReference type="OrthoDB" id="6713478at2"/>
<gene>
    <name evidence="1" type="ORF">F990_03017</name>
</gene>
<dbReference type="Gene3D" id="2.170.14.10">
    <property type="entry name" value="Phage P22 tailspike-like, N-terminal domain"/>
    <property type="match status" value="1"/>
</dbReference>
<organism evidence="1 2">
    <name type="scientific">Acinetobacter tjernbergiae DSM 14971 = CIP 107465</name>
    <dbReference type="NCBI Taxonomy" id="1120928"/>
    <lineage>
        <taxon>Bacteria</taxon>
        <taxon>Pseudomonadati</taxon>
        <taxon>Pseudomonadota</taxon>
        <taxon>Gammaproteobacteria</taxon>
        <taxon>Moraxellales</taxon>
        <taxon>Moraxellaceae</taxon>
        <taxon>Acinetobacter</taxon>
    </lineage>
</organism>
<dbReference type="GO" id="GO:0016788">
    <property type="term" value="F:hydrolase activity, acting on ester bonds"/>
    <property type="evidence" value="ECO:0007669"/>
    <property type="project" value="InterPro"/>
</dbReference>
<protein>
    <recommendedName>
        <fullName evidence="3">SGNH hydrolase-type esterase domain-containing protein</fullName>
    </recommendedName>
</protein>
<dbReference type="PATRIC" id="fig|1120928.5.peg.3053"/>
<dbReference type="CDD" id="cd19958">
    <property type="entry name" value="pyocin_knob"/>
    <property type="match status" value="1"/>
</dbReference>
<dbReference type="AlphaFoldDB" id="V2UGU7"/>
<dbReference type="EMBL" id="AYEV01000038">
    <property type="protein sequence ID" value="ESK53973.1"/>
    <property type="molecule type" value="Genomic_DNA"/>
</dbReference>
<accession>V2UGU7</accession>
<dbReference type="InterPro" id="IPR036514">
    <property type="entry name" value="SGNH_hydro_sf"/>
</dbReference>
<sequence>MSNIITPPHLIFTDIDGSPLNEGFVFIGESGKDPVSFPINVYWDEEKTELAQQPIRTKNGYIINGELPAKIYTEVNNCSISVSNKNNTIILIEQFFEQLALAARVQESVNNETSRAQLAEAALSTSITNEVARATTAETALSTAVTNETNRAVSAEAAIQTQVNTLGVGNKAYLTYAAMDADKASIPAKSKVMVTNDATSSNNGDWQWDGTTFTKSVYDPLQQAKNYADANPMFKSVAIVAGNNVNNFVIDGKYKLSANLATGNLINWPQDNAGFHQSGTIFVLGITSAGVDYPTQIYLPYVNLFKMKVRRKISSTTWEPWGTLSTLEDLVAIFVSKTELTASNTALLSEIAQYSYFGKPFTPAEILGTAIYSTNTYYVGLNATHTSAVNFNKIKARIWNPTVGNVEYRIFTGSAVSSGAQGYFVTSANTGNYTYTGTCKVFPSSDLGDESIIELDQIISIGANSPFVIAFKHASLATFRIGYHTVLSGNLVSRGFNLGATNTAGWALNITATNPAAFIEAGFQLLLDVMTTSDNSGSDYVPTLVIPPKIYALEGLESHIYPEHTLVEDYKLYEHDVTCTKGIHKKRGWVWTPTSQDTAGTYPITLAVHNKQTGVLQDVKSSSVILAAKNAYSGITKNVCVIGDSLVQPGVITQRLLDIDVTDVMNISLVGTRGTAPNKHEGRGGWTIADYTGAGRTYYRFSVSGVVVEPAVNATIYAYGGSKFLVQEIALSRGSGTITCSLSSGSAPTNGSSGTLAKDNTAAGDASIAFSNVQSQPGNPFWDGSTINFANYLSVNSLSTPDYVFIQLGINDTFNLTSDVAVEAFTSTAFPALDTLINSIKASSASTKIAVVAPPSYADQDAFGYNYACNQTSWRTKRNIITYNKKLYEYYAGKEAQNIYVVGGGVNLDTENNFPIFSDGVPVNSHNPKLEYPQINAVHPADSGYKQIGDVFFAFIKAV</sequence>
<keyword evidence="2" id="KW-1185">Reference proteome</keyword>
<evidence type="ECO:0008006" key="3">
    <source>
        <dbReference type="Google" id="ProtNLM"/>
    </source>
</evidence>
<dbReference type="Pfam" id="PF00657">
    <property type="entry name" value="Lipase_GDSL"/>
    <property type="match status" value="1"/>
</dbReference>
<dbReference type="RefSeq" id="WP_018678276.1">
    <property type="nucleotide sequence ID" value="NZ_AYEV01000038.1"/>
</dbReference>
<reference evidence="1 2" key="1">
    <citation type="submission" date="2013-10" db="EMBL/GenBank/DDBJ databases">
        <title>The Genome Sequence of Acinetobacter tjernbergiae CIP107465.</title>
        <authorList>
            <consortium name="The Broad Institute Genomics Platform"/>
            <consortium name="The Broad Institute Genome Sequencing Center for Infectious Disease"/>
            <person name="Cerqueira G."/>
            <person name="Feldgarden M."/>
            <person name="Courvalin P."/>
            <person name="Grillot-Courvalin C."/>
            <person name="Clermont D."/>
            <person name="Rocha E."/>
            <person name="Yoon E.-J."/>
            <person name="Nemec A."/>
            <person name="Young S.K."/>
            <person name="Zeng Q."/>
            <person name="Gargeya S."/>
            <person name="Fitzgerald M."/>
            <person name="Abouelleil A."/>
            <person name="Alvarado L."/>
            <person name="Berlin A.M."/>
            <person name="Chapman S.B."/>
            <person name="Gainer-Dewar J."/>
            <person name="Goldberg J."/>
            <person name="Gnerre S."/>
            <person name="Griggs A."/>
            <person name="Gujja S."/>
            <person name="Hansen M."/>
            <person name="Howarth C."/>
            <person name="Imamovic A."/>
            <person name="Ireland A."/>
            <person name="Larimer J."/>
            <person name="McCowan C."/>
            <person name="Murphy C."/>
            <person name="Pearson M."/>
            <person name="Poon T.W."/>
            <person name="Priest M."/>
            <person name="Roberts A."/>
            <person name="Saif S."/>
            <person name="Shea T."/>
            <person name="Sykes S."/>
            <person name="Wortman J."/>
            <person name="Nusbaum C."/>
            <person name="Birren B."/>
        </authorList>
    </citation>
    <scope>NUCLEOTIDE SEQUENCE [LARGE SCALE GENOMIC DNA]</scope>
    <source>
        <strain evidence="1 2">CIP 107465</strain>
    </source>
</reference>
<dbReference type="Gene3D" id="3.40.50.1110">
    <property type="entry name" value="SGNH hydrolase"/>
    <property type="match status" value="1"/>
</dbReference>
<name>V2UGU7_9GAMM</name>
<dbReference type="InterPro" id="IPR036730">
    <property type="entry name" value="P22_tailspike_N_sf"/>
</dbReference>
<comment type="caution">
    <text evidence="1">The sequence shown here is derived from an EMBL/GenBank/DDBJ whole genome shotgun (WGS) entry which is preliminary data.</text>
</comment>
<evidence type="ECO:0000313" key="1">
    <source>
        <dbReference type="EMBL" id="ESK53973.1"/>
    </source>
</evidence>
<dbReference type="InterPro" id="IPR001087">
    <property type="entry name" value="GDSL"/>
</dbReference>
<dbReference type="SUPFAM" id="SSF52266">
    <property type="entry name" value="SGNH hydrolase"/>
    <property type="match status" value="1"/>
</dbReference>
<evidence type="ECO:0000313" key="2">
    <source>
        <dbReference type="Proteomes" id="UP000017404"/>
    </source>
</evidence>
<dbReference type="STRING" id="202955.GCA_000759995_02019"/>
<dbReference type="SUPFAM" id="SSF51327">
    <property type="entry name" value="Head-binding domain of phage P22 tailspike protein"/>
    <property type="match status" value="1"/>
</dbReference>